<dbReference type="Gene3D" id="1.10.10.1710">
    <property type="entry name" value="Deoxyribodipyrimidine photolyase-related"/>
    <property type="match status" value="1"/>
</dbReference>
<name>A0A517XLY6_9BACT</name>
<dbReference type="RefSeq" id="WP_145233867.1">
    <property type="nucleotide sequence ID" value="NZ_CP036273.1"/>
</dbReference>
<dbReference type="KEGG" id="uli:ETAA1_04080"/>
<reference evidence="2 3" key="1">
    <citation type="submission" date="2019-02" db="EMBL/GenBank/DDBJ databases">
        <title>Deep-cultivation of Planctomycetes and their phenomic and genomic characterization uncovers novel biology.</title>
        <authorList>
            <person name="Wiegand S."/>
            <person name="Jogler M."/>
            <person name="Boedeker C."/>
            <person name="Pinto D."/>
            <person name="Vollmers J."/>
            <person name="Rivas-Marin E."/>
            <person name="Kohn T."/>
            <person name="Peeters S.H."/>
            <person name="Heuer A."/>
            <person name="Rast P."/>
            <person name="Oberbeckmann S."/>
            <person name="Bunk B."/>
            <person name="Jeske O."/>
            <person name="Meyerdierks A."/>
            <person name="Storesund J.E."/>
            <person name="Kallscheuer N."/>
            <person name="Luecker S."/>
            <person name="Lage O.M."/>
            <person name="Pohl T."/>
            <person name="Merkel B.J."/>
            <person name="Hornburger P."/>
            <person name="Mueller R.-W."/>
            <person name="Bruemmer F."/>
            <person name="Labrenz M."/>
            <person name="Spormann A.M."/>
            <person name="Op den Camp H."/>
            <person name="Overmann J."/>
            <person name="Amann R."/>
            <person name="Jetten M.S.M."/>
            <person name="Mascher T."/>
            <person name="Medema M.H."/>
            <person name="Devos D.P."/>
            <person name="Kaster A.-K."/>
            <person name="Ovreas L."/>
            <person name="Rohde M."/>
            <person name="Galperin M.Y."/>
            <person name="Jogler C."/>
        </authorList>
    </citation>
    <scope>NUCLEOTIDE SEQUENCE [LARGE SCALE GENOMIC DNA]</scope>
    <source>
        <strain evidence="2 3">ETA_A1</strain>
    </source>
</reference>
<dbReference type="OrthoDB" id="5288100at2"/>
<dbReference type="InterPro" id="IPR005101">
    <property type="entry name" value="Cryptochr/Photolyase_FAD-bd"/>
</dbReference>
<dbReference type="GO" id="GO:0016829">
    <property type="term" value="F:lyase activity"/>
    <property type="evidence" value="ECO:0007669"/>
    <property type="project" value="UniProtKB-KW"/>
</dbReference>
<protein>
    <submittedName>
        <fullName evidence="2">Deoxyribodipyrimidine photolyase</fullName>
    </submittedName>
</protein>
<evidence type="ECO:0000313" key="3">
    <source>
        <dbReference type="Proteomes" id="UP000319576"/>
    </source>
</evidence>
<keyword evidence="2" id="KW-0456">Lyase</keyword>
<organism evidence="2 3">
    <name type="scientific">Urbifossiella limnaea</name>
    <dbReference type="NCBI Taxonomy" id="2528023"/>
    <lineage>
        <taxon>Bacteria</taxon>
        <taxon>Pseudomonadati</taxon>
        <taxon>Planctomycetota</taxon>
        <taxon>Planctomycetia</taxon>
        <taxon>Gemmatales</taxon>
        <taxon>Gemmataceae</taxon>
        <taxon>Urbifossiella</taxon>
    </lineage>
</organism>
<evidence type="ECO:0000313" key="2">
    <source>
        <dbReference type="EMBL" id="QDU18518.1"/>
    </source>
</evidence>
<dbReference type="Pfam" id="PF03441">
    <property type="entry name" value="FAD_binding_7"/>
    <property type="match status" value="1"/>
</dbReference>
<dbReference type="PANTHER" id="PTHR38657:SF1">
    <property type="entry name" value="SLR1343 PROTEIN"/>
    <property type="match status" value="1"/>
</dbReference>
<dbReference type="EMBL" id="CP036273">
    <property type="protein sequence ID" value="QDU18518.1"/>
    <property type="molecule type" value="Genomic_DNA"/>
</dbReference>
<dbReference type="Gene3D" id="1.10.579.10">
    <property type="entry name" value="DNA Cyclobutane Dipyrimidine Photolyase, subunit A, domain 3"/>
    <property type="match status" value="1"/>
</dbReference>
<dbReference type="Gene3D" id="1.25.40.80">
    <property type="match status" value="1"/>
</dbReference>
<keyword evidence="3" id="KW-1185">Reference proteome</keyword>
<dbReference type="SUPFAM" id="SSF48173">
    <property type="entry name" value="Cryptochrome/photolyase FAD-binding domain"/>
    <property type="match status" value="1"/>
</dbReference>
<dbReference type="InterPro" id="IPR036134">
    <property type="entry name" value="Crypto/Photolyase_FAD-like_sf"/>
</dbReference>
<gene>
    <name evidence="2" type="ORF">ETAA1_04080</name>
</gene>
<dbReference type="InterPro" id="IPR052551">
    <property type="entry name" value="UV-DNA_repair_photolyase"/>
</dbReference>
<dbReference type="Pfam" id="PF04244">
    <property type="entry name" value="DPRP"/>
    <property type="match status" value="1"/>
</dbReference>
<evidence type="ECO:0000259" key="1">
    <source>
        <dbReference type="Pfam" id="PF03441"/>
    </source>
</evidence>
<dbReference type="PANTHER" id="PTHR38657">
    <property type="entry name" value="SLR1343 PROTEIN"/>
    <property type="match status" value="1"/>
</dbReference>
<dbReference type="Gene3D" id="3.40.50.620">
    <property type="entry name" value="HUPs"/>
    <property type="match status" value="1"/>
</dbReference>
<dbReference type="InterPro" id="IPR014729">
    <property type="entry name" value="Rossmann-like_a/b/a_fold"/>
</dbReference>
<dbReference type="InterPro" id="IPR007357">
    <property type="entry name" value="PhrB-like"/>
</dbReference>
<accession>A0A517XLY6</accession>
<sequence>MRTAALVYPHQLFADHPAVAGADAVVLVEDPLFFTQYRFHRQKLILHRTSMKRYAAGLLAAGARVHYIEAAELADSGTVAARLAGWKVQAARVVDPCDDWLTRRLTAGLQARGIRLDRLDDPHFLTPAGEIDRFTAGKESLYFTDFYVAQRKRLGVLLDGGKPVGGKWSFDAENRKKLPKGVAVPPAPAAPEDEFVREAREYVRARFPKSLGDDEPFRYPTDHAGAAARLDDFVARRLDRFGDYEDAIRADHDVLFHSVLTPVLNTGLLAPRQVIDAALARAGRVPLNSLEGFVRQVIGWREFVRLVYLARGRGQRTRNFWGLTRDVPAAFYDGTTGIDPVDHVVRRVLRTGYCHHIERLMILGNFLLLCDVRPDAVYRWFMELFVDAYDWVMVPNVYGMSQHADGGLMTTKPYVSGSNYVLKMSDFKKGPWCGVWDALYWRFVDRNTAFFAANPRTAMMAKLKDRLGEKLAAHHRTAEEFLARLHG</sequence>
<dbReference type="Proteomes" id="UP000319576">
    <property type="component" value="Chromosome"/>
</dbReference>
<proteinExistence type="predicted"/>
<dbReference type="AlphaFoldDB" id="A0A517XLY6"/>
<feature type="domain" description="Cryptochrome/DNA photolyase FAD-binding" evidence="1">
    <location>
        <begin position="299"/>
        <end position="392"/>
    </location>
</feature>